<keyword evidence="14" id="KW-1185">Reference proteome</keyword>
<keyword evidence="4 11" id="KW-0963">Cytoplasm</keyword>
<dbReference type="PROSITE" id="PS50861">
    <property type="entry name" value="AA_TRNA_LIGASE_II_GLYAB"/>
    <property type="match status" value="1"/>
</dbReference>
<dbReference type="PANTHER" id="PTHR30075">
    <property type="entry name" value="GLYCYL-TRNA SYNTHETASE"/>
    <property type="match status" value="1"/>
</dbReference>
<comment type="caution">
    <text evidence="13">The sequence shown here is derived from an EMBL/GenBank/DDBJ whole genome shotgun (WGS) entry which is preliminary data.</text>
</comment>
<name>A0ABM9AIX1_9GAMM</name>
<dbReference type="InterPro" id="IPR015944">
    <property type="entry name" value="Gly-tRNA-synth_bsu"/>
</dbReference>
<evidence type="ECO:0000256" key="1">
    <source>
        <dbReference type="ARBA" id="ARBA00004496"/>
    </source>
</evidence>
<organism evidence="13 14">
    <name type="scientific">Sinobacterium norvegicum</name>
    <dbReference type="NCBI Taxonomy" id="1641715"/>
    <lineage>
        <taxon>Bacteria</taxon>
        <taxon>Pseudomonadati</taxon>
        <taxon>Pseudomonadota</taxon>
        <taxon>Gammaproteobacteria</taxon>
        <taxon>Cellvibrionales</taxon>
        <taxon>Spongiibacteraceae</taxon>
        <taxon>Sinobacterium</taxon>
    </lineage>
</organism>
<keyword evidence="9 11" id="KW-0030">Aminoacyl-tRNA synthetase</keyword>
<gene>
    <name evidence="11 13" type="primary">glyS</name>
    <name evidence="13" type="ORF">SIN8267_03152</name>
</gene>
<proteinExistence type="inferred from homology"/>
<evidence type="ECO:0000256" key="3">
    <source>
        <dbReference type="ARBA" id="ARBA00011209"/>
    </source>
</evidence>
<keyword evidence="5 11" id="KW-0436">Ligase</keyword>
<reference evidence="13" key="1">
    <citation type="submission" date="2021-12" db="EMBL/GenBank/DDBJ databases">
        <authorList>
            <person name="Rodrigo-Torres L."/>
            <person name="Arahal R. D."/>
            <person name="Lucena T."/>
        </authorList>
    </citation>
    <scope>NUCLEOTIDE SEQUENCE</scope>
    <source>
        <strain evidence="13">CECT 8267</strain>
    </source>
</reference>
<comment type="subunit">
    <text evidence="3 11">Tetramer of two alpha and two beta subunits.</text>
</comment>
<evidence type="ECO:0000256" key="8">
    <source>
        <dbReference type="ARBA" id="ARBA00022917"/>
    </source>
</evidence>
<dbReference type="GO" id="GO:0004820">
    <property type="term" value="F:glycine-tRNA ligase activity"/>
    <property type="evidence" value="ECO:0007669"/>
    <property type="project" value="UniProtKB-EC"/>
</dbReference>
<evidence type="ECO:0000256" key="10">
    <source>
        <dbReference type="ARBA" id="ARBA00047937"/>
    </source>
</evidence>
<dbReference type="Pfam" id="PF02092">
    <property type="entry name" value="tRNA_synt_2f"/>
    <property type="match status" value="1"/>
</dbReference>
<dbReference type="Gene3D" id="1.10.730.10">
    <property type="entry name" value="Isoleucyl-tRNA Synthetase, Domain 1"/>
    <property type="match status" value="1"/>
</dbReference>
<dbReference type="SUPFAM" id="SSF109604">
    <property type="entry name" value="HD-domain/PDEase-like"/>
    <property type="match status" value="1"/>
</dbReference>
<dbReference type="Pfam" id="PF05746">
    <property type="entry name" value="DALR_1"/>
    <property type="match status" value="1"/>
</dbReference>
<protein>
    <recommendedName>
        <fullName evidence="11">Glycine--tRNA ligase beta subunit</fullName>
        <ecNumber evidence="11">6.1.1.14</ecNumber>
    </recommendedName>
    <alternativeName>
        <fullName evidence="11">Glycyl-tRNA synthetase beta subunit</fullName>
        <shortName evidence="11">GlyRS</shortName>
    </alternativeName>
</protein>
<dbReference type="EMBL" id="CAKLPX010000004">
    <property type="protein sequence ID" value="CAH0993013.1"/>
    <property type="molecule type" value="Genomic_DNA"/>
</dbReference>
<dbReference type="PRINTS" id="PR01045">
    <property type="entry name" value="TRNASYNTHGB"/>
</dbReference>
<dbReference type="PANTHER" id="PTHR30075:SF2">
    <property type="entry name" value="GLYCINE--TRNA LIGASE, CHLOROPLASTIC_MITOCHONDRIAL 2"/>
    <property type="match status" value="1"/>
</dbReference>
<evidence type="ECO:0000256" key="11">
    <source>
        <dbReference type="HAMAP-Rule" id="MF_00255"/>
    </source>
</evidence>
<evidence type="ECO:0000256" key="6">
    <source>
        <dbReference type="ARBA" id="ARBA00022741"/>
    </source>
</evidence>
<accession>A0ABM9AIX1</accession>
<evidence type="ECO:0000313" key="14">
    <source>
        <dbReference type="Proteomes" id="UP000838100"/>
    </source>
</evidence>
<keyword evidence="7 11" id="KW-0067">ATP-binding</keyword>
<comment type="similarity">
    <text evidence="2 11">Belongs to the class-II aminoacyl-tRNA synthetase family.</text>
</comment>
<comment type="catalytic activity">
    <reaction evidence="10 11">
        <text>tRNA(Gly) + glycine + ATP = glycyl-tRNA(Gly) + AMP + diphosphate</text>
        <dbReference type="Rhea" id="RHEA:16013"/>
        <dbReference type="Rhea" id="RHEA-COMP:9664"/>
        <dbReference type="Rhea" id="RHEA-COMP:9683"/>
        <dbReference type="ChEBI" id="CHEBI:30616"/>
        <dbReference type="ChEBI" id="CHEBI:33019"/>
        <dbReference type="ChEBI" id="CHEBI:57305"/>
        <dbReference type="ChEBI" id="CHEBI:78442"/>
        <dbReference type="ChEBI" id="CHEBI:78522"/>
        <dbReference type="ChEBI" id="CHEBI:456215"/>
        <dbReference type="EC" id="6.1.1.14"/>
    </reaction>
</comment>
<evidence type="ECO:0000256" key="4">
    <source>
        <dbReference type="ARBA" id="ARBA00022490"/>
    </source>
</evidence>
<dbReference type="EC" id="6.1.1.14" evidence="11"/>
<evidence type="ECO:0000256" key="2">
    <source>
        <dbReference type="ARBA" id="ARBA00008226"/>
    </source>
</evidence>
<evidence type="ECO:0000313" key="13">
    <source>
        <dbReference type="EMBL" id="CAH0993013.1"/>
    </source>
</evidence>
<evidence type="ECO:0000259" key="12">
    <source>
        <dbReference type="Pfam" id="PF05746"/>
    </source>
</evidence>
<feature type="domain" description="DALR anticodon binding" evidence="12">
    <location>
        <begin position="588"/>
        <end position="680"/>
    </location>
</feature>
<sequence>MTTQDFLVELGTEELPPKNLKKLGLSFKDSITKSLADAKLGYSELQWFAAPRRLAVLVKDLQQSQDDIVEEKLGPNVKAAFDADGNPTKAAQGFARGLGVEVSELGRKETTKGEQLAYSQSIKGRASVELLPEFIGSALKNLPIAKRMRWGASRTEFVRPVQWLVMLNGSDVIDCEILGKQAGNQSRGHRFMCKEALTIDCAGNYPSIMLEQGKVVADYQQRQQIIVEEVQKQADILGAHAVVEPSLLDEVTGLVEWPVALTGKFEDSFLAIPREALISSMAEHQKYFHVVDNNGDLKPNFIFMSNLVSKDPSQIIDGNERVIRPRLSDADFFFKTDLKSNQEERCQRLKPVVFQAKLGSVWDKTQRIAALAATISKLIGGNPADAERAGQLCKADLVSDMVSEFSDMQGIAGYHYALADGENNEVAMAMVEQYLPKGASAALPTTLTGNAVALADRLDTLVGIFGINQPPTGSKDPFALRRAALGVIRIIEEGRFVNIDLNQLIEQAVVGYGDKLANQATASDVIHFIFDRYRAIYQDAGISTETVIAVQNVLQQAGQIHNPADFALRVAAVESFRSMEAADALASANKRIKNILAKQQGNPASSVDLALLSDASETALNQQLNALAEQVPALCSQRDYTAALALLAGLKDSVDNFFESVMVMDEDQAVRANRLSLLSQLIGLFGQIADISELQA</sequence>
<keyword evidence="8 11" id="KW-0648">Protein biosynthesis</keyword>
<dbReference type="NCBIfam" id="TIGR00211">
    <property type="entry name" value="glyS"/>
    <property type="match status" value="1"/>
</dbReference>
<dbReference type="InterPro" id="IPR006194">
    <property type="entry name" value="Gly-tRNA-synth_heterodimer"/>
</dbReference>
<dbReference type="HAMAP" id="MF_00255">
    <property type="entry name" value="Gly_tRNA_synth_beta"/>
    <property type="match status" value="1"/>
</dbReference>
<comment type="subcellular location">
    <subcellularLocation>
        <location evidence="1 11">Cytoplasm</location>
    </subcellularLocation>
</comment>
<evidence type="ECO:0000256" key="7">
    <source>
        <dbReference type="ARBA" id="ARBA00022840"/>
    </source>
</evidence>
<evidence type="ECO:0000256" key="5">
    <source>
        <dbReference type="ARBA" id="ARBA00022598"/>
    </source>
</evidence>
<keyword evidence="6 11" id="KW-0547">Nucleotide-binding</keyword>
<evidence type="ECO:0000256" key="9">
    <source>
        <dbReference type="ARBA" id="ARBA00023146"/>
    </source>
</evidence>
<dbReference type="InterPro" id="IPR008909">
    <property type="entry name" value="DALR_anticod-bd"/>
</dbReference>
<dbReference type="RefSeq" id="WP_237445696.1">
    <property type="nucleotide sequence ID" value="NZ_CAKLPX010000004.1"/>
</dbReference>
<dbReference type="Proteomes" id="UP000838100">
    <property type="component" value="Unassembled WGS sequence"/>
</dbReference>